<dbReference type="RefSeq" id="WP_224034733.1">
    <property type="nucleotide sequence ID" value="NZ_AP024849.1"/>
</dbReference>
<organism evidence="1 2">
    <name type="scientific">Clostridium gelidum</name>
    <dbReference type="NCBI Taxonomy" id="704125"/>
    <lineage>
        <taxon>Bacteria</taxon>
        <taxon>Bacillati</taxon>
        <taxon>Bacillota</taxon>
        <taxon>Clostridia</taxon>
        <taxon>Eubacteriales</taxon>
        <taxon>Clostridiaceae</taxon>
        <taxon>Clostridium</taxon>
    </lineage>
</organism>
<sequence length="53" mass="6261">MKINVHIRYPDNMEELQRKAADLLSSILIKKLKPKEIDQLVKILKDDSNNITW</sequence>
<proteinExistence type="predicted"/>
<accession>A0ABN6J2A2</accession>
<dbReference type="EMBL" id="AP024849">
    <property type="protein sequence ID" value="BCZ48474.1"/>
    <property type="molecule type" value="Genomic_DNA"/>
</dbReference>
<name>A0ABN6J2A2_9CLOT</name>
<evidence type="ECO:0000313" key="1">
    <source>
        <dbReference type="EMBL" id="BCZ48474.1"/>
    </source>
</evidence>
<keyword evidence="2" id="KW-1185">Reference proteome</keyword>
<evidence type="ECO:0008006" key="3">
    <source>
        <dbReference type="Google" id="ProtNLM"/>
    </source>
</evidence>
<dbReference type="Proteomes" id="UP000824633">
    <property type="component" value="Chromosome"/>
</dbReference>
<evidence type="ECO:0000313" key="2">
    <source>
        <dbReference type="Proteomes" id="UP000824633"/>
    </source>
</evidence>
<gene>
    <name evidence="1" type="ORF">psyc5s11_45410</name>
</gene>
<reference evidence="2" key="1">
    <citation type="submission" date="2021-07" db="EMBL/GenBank/DDBJ databases">
        <title>Complete genome sequencing of a Clostridium isolate.</title>
        <authorList>
            <person name="Ueki A."/>
            <person name="Tonouchi A."/>
        </authorList>
    </citation>
    <scope>NUCLEOTIDE SEQUENCE [LARGE SCALE GENOMIC DNA]</scope>
    <source>
        <strain evidence="2">C5S11</strain>
    </source>
</reference>
<protein>
    <recommendedName>
        <fullName evidence="3">4-oxalocrotonate tautomerase domain-containing protein</fullName>
    </recommendedName>
</protein>